<keyword evidence="2" id="KW-1133">Transmembrane helix</keyword>
<keyword evidence="4" id="KW-1185">Reference proteome</keyword>
<feature type="compositionally biased region" description="Low complexity" evidence="1">
    <location>
        <begin position="72"/>
        <end position="109"/>
    </location>
</feature>
<dbReference type="InParanoid" id="A0A2K2A213"/>
<sequence length="208" mass="23053">MDVLDSPIDALVFDYVNLGILTIINNLWTWVAVITAAVSFWRIRAAGAVKTLAEPSPSPDYIERKITESSHPETSSSSSSSSSSSTTTTTPKSVTEPAAPGSVSSSPSVFEDNGAKKGKFVVYYYQDDDRQNEGNIDGGGEEELTVLGEWDRCGEEITLWVRMLRVRMGEYGWYRCQDLTVINGNVVRLWDGVRREKNSSLGRWSENI</sequence>
<gene>
    <name evidence="3" type="ORF">POPTR_006G137700</name>
</gene>
<evidence type="ECO:0000256" key="1">
    <source>
        <dbReference type="SAM" id="MobiDB-lite"/>
    </source>
</evidence>
<accession>A0A2K2A213</accession>
<organism evidence="3 4">
    <name type="scientific">Populus trichocarpa</name>
    <name type="common">Western balsam poplar</name>
    <name type="synonym">Populus balsamifera subsp. trichocarpa</name>
    <dbReference type="NCBI Taxonomy" id="3694"/>
    <lineage>
        <taxon>Eukaryota</taxon>
        <taxon>Viridiplantae</taxon>
        <taxon>Streptophyta</taxon>
        <taxon>Embryophyta</taxon>
        <taxon>Tracheophyta</taxon>
        <taxon>Spermatophyta</taxon>
        <taxon>Magnoliopsida</taxon>
        <taxon>eudicotyledons</taxon>
        <taxon>Gunneridae</taxon>
        <taxon>Pentapetalae</taxon>
        <taxon>rosids</taxon>
        <taxon>fabids</taxon>
        <taxon>Malpighiales</taxon>
        <taxon>Salicaceae</taxon>
        <taxon>Saliceae</taxon>
        <taxon>Populus</taxon>
    </lineage>
</organism>
<feature type="region of interest" description="Disordered" evidence="1">
    <location>
        <begin position="57"/>
        <end position="110"/>
    </location>
</feature>
<keyword evidence="2" id="KW-0472">Membrane</keyword>
<name>A0A2K2A213_POPTR</name>
<dbReference type="FunCoup" id="A0A2K2A213">
    <property type="interactions" value="286"/>
</dbReference>
<evidence type="ECO:0000256" key="2">
    <source>
        <dbReference type="SAM" id="Phobius"/>
    </source>
</evidence>
<dbReference type="PANTHER" id="PTHR36369">
    <property type="entry name" value="TRANSMEMBRANE PROTEIN"/>
    <property type="match status" value="1"/>
</dbReference>
<keyword evidence="2" id="KW-0812">Transmembrane</keyword>
<dbReference type="EMBL" id="CM009295">
    <property type="protein sequence ID" value="PNT31565.1"/>
    <property type="molecule type" value="Genomic_DNA"/>
</dbReference>
<reference evidence="3 4" key="1">
    <citation type="journal article" date="2006" name="Science">
        <title>The genome of black cottonwood, Populus trichocarpa (Torr. &amp; Gray).</title>
        <authorList>
            <person name="Tuskan G.A."/>
            <person name="Difazio S."/>
            <person name="Jansson S."/>
            <person name="Bohlmann J."/>
            <person name="Grigoriev I."/>
            <person name="Hellsten U."/>
            <person name="Putnam N."/>
            <person name="Ralph S."/>
            <person name="Rombauts S."/>
            <person name="Salamov A."/>
            <person name="Schein J."/>
            <person name="Sterck L."/>
            <person name="Aerts A."/>
            <person name="Bhalerao R.R."/>
            <person name="Bhalerao R.P."/>
            <person name="Blaudez D."/>
            <person name="Boerjan W."/>
            <person name="Brun A."/>
            <person name="Brunner A."/>
            <person name="Busov V."/>
            <person name="Campbell M."/>
            <person name="Carlson J."/>
            <person name="Chalot M."/>
            <person name="Chapman J."/>
            <person name="Chen G.L."/>
            <person name="Cooper D."/>
            <person name="Coutinho P.M."/>
            <person name="Couturier J."/>
            <person name="Covert S."/>
            <person name="Cronk Q."/>
            <person name="Cunningham R."/>
            <person name="Davis J."/>
            <person name="Degroeve S."/>
            <person name="Dejardin A."/>
            <person name="Depamphilis C."/>
            <person name="Detter J."/>
            <person name="Dirks B."/>
            <person name="Dubchak I."/>
            <person name="Duplessis S."/>
            <person name="Ehlting J."/>
            <person name="Ellis B."/>
            <person name="Gendler K."/>
            <person name="Goodstein D."/>
            <person name="Gribskov M."/>
            <person name="Grimwood J."/>
            <person name="Groover A."/>
            <person name="Gunter L."/>
            <person name="Hamberger B."/>
            <person name="Heinze B."/>
            <person name="Helariutta Y."/>
            <person name="Henrissat B."/>
            <person name="Holligan D."/>
            <person name="Holt R."/>
            <person name="Huang W."/>
            <person name="Islam-Faridi N."/>
            <person name="Jones S."/>
            <person name="Jones-Rhoades M."/>
            <person name="Jorgensen R."/>
            <person name="Joshi C."/>
            <person name="Kangasjarvi J."/>
            <person name="Karlsson J."/>
            <person name="Kelleher C."/>
            <person name="Kirkpatrick R."/>
            <person name="Kirst M."/>
            <person name="Kohler A."/>
            <person name="Kalluri U."/>
            <person name="Larimer F."/>
            <person name="Leebens-Mack J."/>
            <person name="Leple J.C."/>
            <person name="Locascio P."/>
            <person name="Lou Y."/>
            <person name="Lucas S."/>
            <person name="Martin F."/>
            <person name="Montanini B."/>
            <person name="Napoli C."/>
            <person name="Nelson D.R."/>
            <person name="Nelson C."/>
            <person name="Nieminen K."/>
            <person name="Nilsson O."/>
            <person name="Pereda V."/>
            <person name="Peter G."/>
            <person name="Philippe R."/>
            <person name="Pilate G."/>
            <person name="Poliakov A."/>
            <person name="Razumovskaya J."/>
            <person name="Richardson P."/>
            <person name="Rinaldi C."/>
            <person name="Ritland K."/>
            <person name="Rouze P."/>
            <person name="Ryaboy D."/>
            <person name="Schmutz J."/>
            <person name="Schrader J."/>
            <person name="Segerman B."/>
            <person name="Shin H."/>
            <person name="Siddiqui A."/>
            <person name="Sterky F."/>
            <person name="Terry A."/>
            <person name="Tsai C.J."/>
            <person name="Uberbacher E."/>
            <person name="Unneberg P."/>
            <person name="Vahala J."/>
            <person name="Wall K."/>
            <person name="Wessler S."/>
            <person name="Yang G."/>
            <person name="Yin T."/>
            <person name="Douglas C."/>
            <person name="Marra M."/>
            <person name="Sandberg G."/>
            <person name="Van de Peer Y."/>
            <person name="Rokhsar D."/>
        </authorList>
    </citation>
    <scope>NUCLEOTIDE SEQUENCE [LARGE SCALE GENOMIC DNA]</scope>
    <source>
        <strain evidence="4">cv. Nisqually</strain>
    </source>
</reference>
<dbReference type="AlphaFoldDB" id="A0A2K2A213"/>
<evidence type="ECO:0000313" key="4">
    <source>
        <dbReference type="Proteomes" id="UP000006729"/>
    </source>
</evidence>
<proteinExistence type="predicted"/>
<evidence type="ECO:0000313" key="3">
    <source>
        <dbReference type="EMBL" id="PNT31565.1"/>
    </source>
</evidence>
<feature type="compositionally biased region" description="Basic and acidic residues" evidence="1">
    <location>
        <begin position="61"/>
        <end position="71"/>
    </location>
</feature>
<protein>
    <submittedName>
        <fullName evidence="3">Uncharacterized protein</fullName>
    </submittedName>
</protein>
<dbReference type="Proteomes" id="UP000006729">
    <property type="component" value="Chromosome 6"/>
</dbReference>
<dbReference type="PANTHER" id="PTHR36369:SF1">
    <property type="entry name" value="TRANSMEMBRANE PROTEIN"/>
    <property type="match status" value="1"/>
</dbReference>
<feature type="transmembrane region" description="Helical" evidence="2">
    <location>
        <begin position="20"/>
        <end position="41"/>
    </location>
</feature>